<organism evidence="2">
    <name type="scientific">uncultured Pleomorphomonas sp</name>
    <dbReference type="NCBI Taxonomy" id="442121"/>
    <lineage>
        <taxon>Bacteria</taxon>
        <taxon>Pseudomonadati</taxon>
        <taxon>Pseudomonadota</taxon>
        <taxon>Alphaproteobacteria</taxon>
        <taxon>Hyphomicrobiales</taxon>
        <taxon>Pleomorphomonadaceae</taxon>
        <taxon>Pleomorphomonas</taxon>
        <taxon>environmental samples</taxon>
    </lineage>
</organism>
<proteinExistence type="predicted"/>
<evidence type="ECO:0000256" key="1">
    <source>
        <dbReference type="SAM" id="MobiDB-lite"/>
    </source>
</evidence>
<protein>
    <submittedName>
        <fullName evidence="2">Uncharacterized protein</fullName>
    </submittedName>
</protein>
<dbReference type="EMBL" id="FMJD01000013">
    <property type="protein sequence ID" value="SCM79779.1"/>
    <property type="molecule type" value="Genomic_DNA"/>
</dbReference>
<reference evidence="2" key="1">
    <citation type="submission" date="2016-08" db="EMBL/GenBank/DDBJ databases">
        <authorList>
            <person name="Seilhamer J.J."/>
        </authorList>
    </citation>
    <scope>NUCLEOTIDE SEQUENCE</scope>
    <source>
        <strain evidence="2">86</strain>
    </source>
</reference>
<gene>
    <name evidence="2" type="ORF">KL86PLE_90634</name>
</gene>
<dbReference type="AlphaFoldDB" id="A0A212LQT4"/>
<evidence type="ECO:0000313" key="2">
    <source>
        <dbReference type="EMBL" id="SCM79779.1"/>
    </source>
</evidence>
<feature type="region of interest" description="Disordered" evidence="1">
    <location>
        <begin position="1"/>
        <end position="24"/>
    </location>
</feature>
<name>A0A212LQT4_9HYPH</name>
<accession>A0A212LQT4</accession>
<feature type="region of interest" description="Disordered" evidence="1">
    <location>
        <begin position="392"/>
        <end position="411"/>
    </location>
</feature>
<sequence length="1104" mass="114045">MTISSPRTTGEEAPRLYPGPDDDKAPGGAGALKRLFAAGDLPGLLRDGARLFLTLLTTTGDHGDAAARADGEALSRWWGEADDHEDRFARAFAAYLLDGKALPAGPRLAFRRFRAWLIEAYLTMRGLGVAVAPEVGDVFDRLLATDAEIAAARRAAGDLGPVSADLGALRAAAEAEAEERLTQAIMRPVRAARQKWYRDGLAAATREAEGRIDALPVYRATEWLTNRRRLGDAPRPLPVLRLSRPILVERYGEAVLAALPRGRSTAYAAEGGVDPDEAAGLFGFSSGDEMIQAMALAPRRGATIAAEARRLMIERHGDPLVDGTLPEKALAAIHGGRMADWLAAELRALAGPAGEDRPLTAAAAQDFARAALAGTPVRDAVDARRHLAAERRAGEEAAKLSASGEEGERSKKLYDARRRQLLNLALYAEARRIADDLQAAERTVRRLDRPDRPEVTQGIDGWSAIDAILDRFEFRKPGDPAPRGAVAAFAKAMTAAGRENELALADAVLAGGEGRPYRELPAGELRAVVASLENIEHAMGRNDALVDARGRQSLSAAVAEAVAAVARAPGGAEGGTGARPVDPGRAAAELLREIAGDGAPSVRRLVASINAARQALGRRRQRAAADIAALYAPYAADERRAMGVRRFLPGLGRSLSRWEMIAIALNAGNEAGHARLAGGEAGLAPEAVPPILAALDGRDARFIAAVWDYLEGFRGEIAARERRATGGTPAWVGARPVTVGGVALKGGFYPLAGAGDLAAAVRAGRFAKATAMTGGGGGAGGGLSLDLAAFHAYVDRLLSDLELSEPLANAGRLIGQPALRDAFAGGGRAGDLETLAAFIDDAAAGDLRAGDFLERMAAAEMDDPAAERLARDLAAALVDAAGLAGAMAAAGADFAAGLGDTFAPGVSDRIAGRSGLMAGRRAAAAKRGDGGADALAGWLIGRARWQLADMPAWLSGYRRQLDRSGDEARAVAAGDDAARRADAGRAPGGKAAASVRTLVAALMASPAASNPANLSRALAAALLFARETAVLRAPGSGGDAGFGPIGAPAPASPDSAARAAMWAGLATSAGDRGDAKAVRSTMMAAALLTDAPPAVAIGHVFGAR</sequence>